<dbReference type="SUPFAM" id="SSF102114">
    <property type="entry name" value="Radical SAM enzymes"/>
    <property type="match status" value="1"/>
</dbReference>
<dbReference type="FunFam" id="3.20.20.70:FF:000014">
    <property type="entry name" value="Probable dual-specificity RNA methyltransferase RlmN"/>
    <property type="match status" value="1"/>
</dbReference>
<comment type="subcellular location">
    <subcellularLocation>
        <location evidence="1 14">Cytoplasm</location>
    </subcellularLocation>
</comment>
<feature type="binding site" evidence="14">
    <location>
        <begin position="163"/>
        <end position="164"/>
    </location>
    <ligand>
        <name>S-adenosyl-L-methionine</name>
        <dbReference type="ChEBI" id="CHEBI:59789"/>
    </ligand>
</feature>
<dbReference type="GO" id="GO:0000049">
    <property type="term" value="F:tRNA binding"/>
    <property type="evidence" value="ECO:0007669"/>
    <property type="project" value="UniProtKB-UniRule"/>
</dbReference>
<comment type="caution">
    <text evidence="16">The sequence shown here is derived from an EMBL/GenBank/DDBJ whole genome shotgun (WGS) entry which is preliminary data.</text>
</comment>
<keyword evidence="13 14" id="KW-1015">Disulfide bond</keyword>
<dbReference type="GO" id="GO:0002935">
    <property type="term" value="F:tRNA (adenine(37)-C2)-methyltransferase activity"/>
    <property type="evidence" value="ECO:0007669"/>
    <property type="project" value="UniProtKB-UniRule"/>
</dbReference>
<dbReference type="Pfam" id="PF21016">
    <property type="entry name" value="RlmN_N"/>
    <property type="match status" value="1"/>
</dbReference>
<feature type="binding site" evidence="14">
    <location>
        <position position="118"/>
    </location>
    <ligand>
        <name>[4Fe-4S] cluster</name>
        <dbReference type="ChEBI" id="CHEBI:49883"/>
        <note>4Fe-4S-S-AdoMet</note>
    </ligand>
</feature>
<comment type="similarity">
    <text evidence="2 14">Belongs to the radical SAM superfamily. RlmN family.</text>
</comment>
<dbReference type="InterPro" id="IPR048641">
    <property type="entry name" value="RlmN_N"/>
</dbReference>
<comment type="catalytic activity">
    <reaction evidence="14">
        <text>adenosine(2503) in 23S rRNA + 2 reduced [2Fe-2S]-[ferredoxin] + 2 S-adenosyl-L-methionine = 2-methyladenosine(2503) in 23S rRNA + 5'-deoxyadenosine + L-methionine + 2 oxidized [2Fe-2S]-[ferredoxin] + S-adenosyl-L-homocysteine</text>
        <dbReference type="Rhea" id="RHEA:42916"/>
        <dbReference type="Rhea" id="RHEA-COMP:10000"/>
        <dbReference type="Rhea" id="RHEA-COMP:10001"/>
        <dbReference type="Rhea" id="RHEA-COMP:10152"/>
        <dbReference type="Rhea" id="RHEA-COMP:10282"/>
        <dbReference type="ChEBI" id="CHEBI:17319"/>
        <dbReference type="ChEBI" id="CHEBI:33737"/>
        <dbReference type="ChEBI" id="CHEBI:33738"/>
        <dbReference type="ChEBI" id="CHEBI:57844"/>
        <dbReference type="ChEBI" id="CHEBI:57856"/>
        <dbReference type="ChEBI" id="CHEBI:59789"/>
        <dbReference type="ChEBI" id="CHEBI:74411"/>
        <dbReference type="ChEBI" id="CHEBI:74497"/>
        <dbReference type="EC" id="2.1.1.192"/>
    </reaction>
</comment>
<evidence type="ECO:0000256" key="3">
    <source>
        <dbReference type="ARBA" id="ARBA00022485"/>
    </source>
</evidence>
<dbReference type="PANTHER" id="PTHR30544">
    <property type="entry name" value="23S RRNA METHYLTRANSFERASE"/>
    <property type="match status" value="1"/>
</dbReference>
<dbReference type="Proteomes" id="UP000050874">
    <property type="component" value="Unassembled WGS sequence"/>
</dbReference>
<evidence type="ECO:0000256" key="7">
    <source>
        <dbReference type="ARBA" id="ARBA00022679"/>
    </source>
</evidence>
<evidence type="ECO:0000256" key="2">
    <source>
        <dbReference type="ARBA" id="ARBA00007544"/>
    </source>
</evidence>
<evidence type="ECO:0000256" key="12">
    <source>
        <dbReference type="ARBA" id="ARBA00023014"/>
    </source>
</evidence>
<evidence type="ECO:0000256" key="9">
    <source>
        <dbReference type="ARBA" id="ARBA00022694"/>
    </source>
</evidence>
<evidence type="ECO:0000256" key="14">
    <source>
        <dbReference type="HAMAP-Rule" id="MF_01849"/>
    </source>
</evidence>
<keyword evidence="5 14" id="KW-0698">rRNA processing</keyword>
<dbReference type="Gene3D" id="3.20.20.70">
    <property type="entry name" value="Aldolase class I"/>
    <property type="match status" value="1"/>
</dbReference>
<keyword evidence="8 14" id="KW-0949">S-adenosyl-L-methionine</keyword>
<feature type="domain" description="Radical SAM core" evidence="15">
    <location>
        <begin position="100"/>
        <end position="333"/>
    </location>
</feature>
<evidence type="ECO:0000256" key="6">
    <source>
        <dbReference type="ARBA" id="ARBA00022603"/>
    </source>
</evidence>
<dbReference type="InterPro" id="IPR007197">
    <property type="entry name" value="rSAM"/>
</dbReference>
<dbReference type="InterPro" id="IPR040072">
    <property type="entry name" value="Methyltransferase_A"/>
</dbReference>
<gene>
    <name evidence="14" type="primary">rlmN</name>
    <name evidence="16" type="ORF">ABR63_04970</name>
</gene>
<feature type="binding site" evidence="14">
    <location>
        <position position="195"/>
    </location>
    <ligand>
        <name>S-adenosyl-L-methionine</name>
        <dbReference type="ChEBI" id="CHEBI:59789"/>
    </ligand>
</feature>
<dbReference type="PANTHER" id="PTHR30544:SF5">
    <property type="entry name" value="RADICAL SAM CORE DOMAIN-CONTAINING PROTEIN"/>
    <property type="match status" value="1"/>
</dbReference>
<evidence type="ECO:0000313" key="17">
    <source>
        <dbReference type="Proteomes" id="UP000050874"/>
    </source>
</evidence>
<evidence type="ECO:0000256" key="5">
    <source>
        <dbReference type="ARBA" id="ARBA00022552"/>
    </source>
</evidence>
<evidence type="ECO:0000256" key="10">
    <source>
        <dbReference type="ARBA" id="ARBA00022723"/>
    </source>
</evidence>
<dbReference type="EMBL" id="LIAV01000017">
    <property type="protein sequence ID" value="KRO41210.1"/>
    <property type="molecule type" value="Genomic_DNA"/>
</dbReference>
<dbReference type="PIRSF" id="PIRSF006004">
    <property type="entry name" value="CHP00048"/>
    <property type="match status" value="1"/>
</dbReference>
<comment type="miscellaneous">
    <text evidence="14">Reaction proceeds by a ping-pong mechanism involving intermediate methylation of a conserved cysteine residue.</text>
</comment>
<keyword evidence="6 14" id="KW-0489">Methyltransferase</keyword>
<dbReference type="Gene3D" id="1.10.150.530">
    <property type="match status" value="1"/>
</dbReference>
<keyword evidence="11 14" id="KW-0408">Iron</keyword>
<dbReference type="InterPro" id="IPR058240">
    <property type="entry name" value="rSAM_sf"/>
</dbReference>
<dbReference type="GO" id="GO:0070475">
    <property type="term" value="P:rRNA base methylation"/>
    <property type="evidence" value="ECO:0007669"/>
    <property type="project" value="UniProtKB-UniRule"/>
</dbReference>
<feature type="binding site" evidence="14">
    <location>
        <position position="295"/>
    </location>
    <ligand>
        <name>S-adenosyl-L-methionine</name>
        <dbReference type="ChEBI" id="CHEBI:59789"/>
    </ligand>
</feature>
<evidence type="ECO:0000256" key="4">
    <source>
        <dbReference type="ARBA" id="ARBA00022490"/>
    </source>
</evidence>
<keyword evidence="3 14" id="KW-0004">4Fe-4S</keyword>
<dbReference type="InterPro" id="IPR027492">
    <property type="entry name" value="RNA_MTrfase_RlmN"/>
</dbReference>
<feature type="active site" description="Proton acceptor" evidence="14">
    <location>
        <position position="94"/>
    </location>
</feature>
<dbReference type="InterPro" id="IPR013785">
    <property type="entry name" value="Aldolase_TIM"/>
</dbReference>
<protein>
    <recommendedName>
        <fullName evidence="14">Dual-specificity RNA methyltransferase RlmN</fullName>
        <ecNumber evidence="14">2.1.1.192</ecNumber>
    </recommendedName>
    <alternativeName>
        <fullName evidence="14">23S rRNA (adenine(2503)-C(2))-methyltransferase</fullName>
    </alternativeName>
    <alternativeName>
        <fullName evidence="14">23S rRNA m2A2503 methyltransferase</fullName>
    </alternativeName>
    <alternativeName>
        <fullName evidence="14">Ribosomal RNA large subunit methyltransferase N</fullName>
    </alternativeName>
    <alternativeName>
        <fullName evidence="14">tRNA (adenine(37)-C(2))-methyltransferase</fullName>
    </alternativeName>
    <alternativeName>
        <fullName evidence="14">tRNA m2A37 methyltransferase</fullName>
    </alternativeName>
</protein>
<dbReference type="CDD" id="cd01335">
    <property type="entry name" value="Radical_SAM"/>
    <property type="match status" value="1"/>
</dbReference>
<feature type="binding site" evidence="14">
    <location>
        <position position="121"/>
    </location>
    <ligand>
        <name>[4Fe-4S] cluster</name>
        <dbReference type="ChEBI" id="CHEBI:49883"/>
        <note>4Fe-4S-S-AdoMet</note>
    </ligand>
</feature>
<dbReference type="NCBIfam" id="TIGR00048">
    <property type="entry name" value="rRNA_mod_RlmN"/>
    <property type="match status" value="1"/>
</dbReference>
<dbReference type="FunFam" id="1.10.150.530:FF:000003">
    <property type="entry name" value="Dual-specificity RNA methyltransferase RlmN"/>
    <property type="match status" value="1"/>
</dbReference>
<dbReference type="Pfam" id="PF04055">
    <property type="entry name" value="Radical_SAM"/>
    <property type="match status" value="1"/>
</dbReference>
<dbReference type="PROSITE" id="PS51918">
    <property type="entry name" value="RADICAL_SAM"/>
    <property type="match status" value="1"/>
</dbReference>
<dbReference type="GO" id="GO:0046872">
    <property type="term" value="F:metal ion binding"/>
    <property type="evidence" value="ECO:0007669"/>
    <property type="project" value="UniProtKB-KW"/>
</dbReference>
<dbReference type="EC" id="2.1.1.192" evidence="14"/>
<feature type="active site" description="S-methylcysteine intermediate" evidence="14">
    <location>
        <position position="338"/>
    </location>
</feature>
<keyword evidence="10 14" id="KW-0479">Metal-binding</keyword>
<accession>A0A0R2Q075</accession>
<evidence type="ECO:0000256" key="13">
    <source>
        <dbReference type="ARBA" id="ARBA00023157"/>
    </source>
</evidence>
<dbReference type="GO" id="GO:0019843">
    <property type="term" value="F:rRNA binding"/>
    <property type="evidence" value="ECO:0007669"/>
    <property type="project" value="UniProtKB-UniRule"/>
</dbReference>
<comment type="function">
    <text evidence="14">Specifically methylates position 2 of adenine 2503 in 23S rRNA and position 2 of adenine 37 in tRNAs. m2A2503 modification seems to play a crucial role in the proofreading step occurring at the peptidyl transferase center and thus would serve to optimize ribosomal fidelity.</text>
</comment>
<reference evidence="17" key="1">
    <citation type="submission" date="2015-10" db="EMBL/GenBank/DDBJ databases">
        <title>Metagenome-Assembled Genomes uncover a global brackish microbiome.</title>
        <authorList>
            <person name="Hugerth L.W."/>
            <person name="Larsson J."/>
            <person name="Alneberg J."/>
            <person name="Lindh M.V."/>
            <person name="Legrand C."/>
            <person name="Pinhassi J."/>
            <person name="Andersson A."/>
        </authorList>
    </citation>
    <scope>NUCLEOTIDE SEQUENCE [LARGE SCALE GENOMIC DNA]</scope>
</reference>
<proteinExistence type="inferred from homology"/>
<dbReference type="GO" id="GO:0005737">
    <property type="term" value="C:cytoplasm"/>
    <property type="evidence" value="ECO:0007669"/>
    <property type="project" value="UniProtKB-SubCell"/>
</dbReference>
<dbReference type="SFLD" id="SFLDS00029">
    <property type="entry name" value="Radical_SAM"/>
    <property type="match status" value="1"/>
</dbReference>
<keyword evidence="12 14" id="KW-0411">Iron-sulfur</keyword>
<evidence type="ECO:0000256" key="11">
    <source>
        <dbReference type="ARBA" id="ARBA00023004"/>
    </source>
</evidence>
<comment type="caution">
    <text evidence="14">Lacks conserved residue(s) required for the propagation of feature annotation.</text>
</comment>
<dbReference type="GO" id="GO:0051539">
    <property type="term" value="F:4 iron, 4 sulfur cluster binding"/>
    <property type="evidence" value="ECO:0007669"/>
    <property type="project" value="UniProtKB-UniRule"/>
</dbReference>
<evidence type="ECO:0000256" key="1">
    <source>
        <dbReference type="ARBA" id="ARBA00004496"/>
    </source>
</evidence>
<dbReference type="HAMAP" id="MF_01849">
    <property type="entry name" value="RNA_methyltr_RlmN"/>
    <property type="match status" value="1"/>
</dbReference>
<dbReference type="AlphaFoldDB" id="A0A0R2Q075"/>
<name>A0A0R2Q075_9GAMM</name>
<sequence length="364" mass="40520">MPKEKLNLLGFSHESLVEFFASIRQPKFRASQLMKWIHQRGVLDFMEMTDFSLALRQELTALAIAQPPEVEECLLSPEGTQKYLIKLESGSMIEMVKIPEKKRLTLCISSQAGCALQCTFCATGAQGFERNLSPAEIIGQLWIANFYKQPSQQISNVVFMGMGEPLLNIDPVMSSISIMQHQNAYGLSKRRITLSTSGIVPEIKKLAAKTDVSLAISLHAANNELRDEIVPINKKYPINELIESCKGYLENQSKRKTITIEYILIDGVNDSIEHATQLVTVLKGLSCKVNLIPFNPFDGCNYLRSQELTIQKFKDYLIGKGVITTLRITRGDAIGGACGQLVGKLKNSIMGKNNINRINIVHTS</sequence>
<comment type="catalytic activity">
    <reaction evidence="14">
        <text>adenosine(37) in tRNA + 2 reduced [2Fe-2S]-[ferredoxin] + 2 S-adenosyl-L-methionine = 2-methyladenosine(37) in tRNA + 5'-deoxyadenosine + L-methionine + 2 oxidized [2Fe-2S]-[ferredoxin] + S-adenosyl-L-homocysteine</text>
        <dbReference type="Rhea" id="RHEA:43332"/>
        <dbReference type="Rhea" id="RHEA-COMP:10000"/>
        <dbReference type="Rhea" id="RHEA-COMP:10001"/>
        <dbReference type="Rhea" id="RHEA-COMP:10162"/>
        <dbReference type="Rhea" id="RHEA-COMP:10485"/>
        <dbReference type="ChEBI" id="CHEBI:17319"/>
        <dbReference type="ChEBI" id="CHEBI:33737"/>
        <dbReference type="ChEBI" id="CHEBI:33738"/>
        <dbReference type="ChEBI" id="CHEBI:57844"/>
        <dbReference type="ChEBI" id="CHEBI:57856"/>
        <dbReference type="ChEBI" id="CHEBI:59789"/>
        <dbReference type="ChEBI" id="CHEBI:74411"/>
        <dbReference type="ChEBI" id="CHEBI:74497"/>
        <dbReference type="EC" id="2.1.1.192"/>
    </reaction>
</comment>
<evidence type="ECO:0000313" key="16">
    <source>
        <dbReference type="EMBL" id="KRO41210.1"/>
    </source>
</evidence>
<keyword evidence="7 14" id="KW-0808">Transferase</keyword>
<keyword evidence="9 14" id="KW-0819">tRNA processing</keyword>
<dbReference type="GO" id="GO:0070040">
    <property type="term" value="F:rRNA (adenine(2503)-C2-)-methyltransferase activity"/>
    <property type="evidence" value="ECO:0007669"/>
    <property type="project" value="UniProtKB-UniRule"/>
</dbReference>
<evidence type="ECO:0000256" key="8">
    <source>
        <dbReference type="ARBA" id="ARBA00022691"/>
    </source>
</evidence>
<keyword evidence="4 14" id="KW-0963">Cytoplasm</keyword>
<dbReference type="SFLD" id="SFLDF00275">
    <property type="entry name" value="adenosine_C2_methyltransferase"/>
    <property type="match status" value="1"/>
</dbReference>
<organism evidence="16 17">
    <name type="scientific">SAR86 cluster bacterium BACL1 MAG-120920-bin57</name>
    <dbReference type="NCBI Taxonomy" id="1655571"/>
    <lineage>
        <taxon>Bacteria</taxon>
        <taxon>Pseudomonadati</taxon>
        <taxon>Pseudomonadota</taxon>
        <taxon>Gammaproteobacteria</taxon>
        <taxon>SAR86 cluster</taxon>
    </lineage>
</organism>
<dbReference type="SFLD" id="SFLDG01062">
    <property type="entry name" value="methyltransferase_(Class_A)"/>
    <property type="match status" value="1"/>
</dbReference>
<comment type="cofactor">
    <cofactor evidence="14">
        <name>[4Fe-4S] cluster</name>
        <dbReference type="ChEBI" id="CHEBI:49883"/>
    </cofactor>
    <text evidence="14">Binds 1 [4Fe-4S] cluster. The cluster is coordinated with 3 cysteines and an exchangeable S-adenosyl-L-methionine.</text>
</comment>
<feature type="binding site" evidence="14">
    <location>
        <begin position="217"/>
        <end position="219"/>
    </location>
    <ligand>
        <name>S-adenosyl-L-methionine</name>
        <dbReference type="ChEBI" id="CHEBI:59789"/>
    </ligand>
</feature>
<dbReference type="InterPro" id="IPR004383">
    <property type="entry name" value="rRNA_lsu_MTrfase_RlmN/Cfr"/>
</dbReference>
<feature type="binding site" evidence="14">
    <location>
        <position position="114"/>
    </location>
    <ligand>
        <name>[4Fe-4S] cluster</name>
        <dbReference type="ChEBI" id="CHEBI:49883"/>
        <note>4Fe-4S-S-AdoMet</note>
    </ligand>
</feature>
<evidence type="ECO:0000259" key="15">
    <source>
        <dbReference type="PROSITE" id="PS51918"/>
    </source>
</evidence>
<dbReference type="GO" id="GO:0030488">
    <property type="term" value="P:tRNA methylation"/>
    <property type="evidence" value="ECO:0007669"/>
    <property type="project" value="UniProtKB-UniRule"/>
</dbReference>